<dbReference type="Proteomes" id="UP001610990">
    <property type="component" value="Unassembled WGS sequence"/>
</dbReference>
<dbReference type="SUPFAM" id="SSF51445">
    <property type="entry name" value="(Trans)glycosidases"/>
    <property type="match status" value="1"/>
</dbReference>
<dbReference type="PANTHER" id="PTHR34135:SF2">
    <property type="entry name" value="LYSOZYME"/>
    <property type="match status" value="1"/>
</dbReference>
<dbReference type="NCBIfam" id="NF038080">
    <property type="entry name" value="PG_bind_siph"/>
    <property type="match status" value="1"/>
</dbReference>
<dbReference type="InterPro" id="IPR017853">
    <property type="entry name" value="GH"/>
</dbReference>
<protein>
    <submittedName>
        <fullName evidence="4">GH25 family lysozyme</fullName>
    </submittedName>
</protein>
<evidence type="ECO:0000313" key="4">
    <source>
        <dbReference type="EMBL" id="MFH8588509.1"/>
    </source>
</evidence>
<dbReference type="PANTHER" id="PTHR34135">
    <property type="entry name" value="LYSOZYME"/>
    <property type="match status" value="1"/>
</dbReference>
<dbReference type="InterPro" id="IPR002053">
    <property type="entry name" value="Glyco_hydro_25"/>
</dbReference>
<dbReference type="InterPro" id="IPR047763">
    <property type="entry name" value="PG_bind_dom_phiBT1-type"/>
</dbReference>
<gene>
    <name evidence="4" type="ORF">ACH4GP_29655</name>
</gene>
<accession>A0ABW7RMG6</accession>
<organism evidence="4 5">
    <name type="scientific">Streptomyces celluloflavus</name>
    <dbReference type="NCBI Taxonomy" id="58344"/>
    <lineage>
        <taxon>Bacteria</taxon>
        <taxon>Bacillati</taxon>
        <taxon>Actinomycetota</taxon>
        <taxon>Actinomycetes</taxon>
        <taxon>Kitasatosporales</taxon>
        <taxon>Streptomycetaceae</taxon>
        <taxon>Streptomyces</taxon>
    </lineage>
</organism>
<sequence>MTVKGIDVSSYQSSAFSTSGLDFVFVKATEGTSYINPKMRDQAAHARAAGLVVGFYHFLRPGDMAAQARYFVECCASVEGDPLFADWEDPGVTCAQKDAFLAEVKHLRGATHRVGLYCNQSYWLTRDTTSNAGDALWIADYVTAGKPRIKAAWTFHQYADRPLDTNLGSFADRAALRKWAGSSAPASNPEPKPTYAPFPGASFFKTGRHSALITAMGRRLAAEGCSAYAVGPGPDWSDADRASYAKWQKKLGYTGHEADGIPGAKSWAALKVPRV</sequence>
<dbReference type="SMART" id="SM00641">
    <property type="entry name" value="Glyco_25"/>
    <property type="match status" value="1"/>
</dbReference>
<dbReference type="CDD" id="cd00599">
    <property type="entry name" value="GH25_muramidase"/>
    <property type="match status" value="1"/>
</dbReference>
<evidence type="ECO:0000313" key="5">
    <source>
        <dbReference type="Proteomes" id="UP001610990"/>
    </source>
</evidence>
<evidence type="ECO:0000256" key="1">
    <source>
        <dbReference type="ARBA" id="ARBA00010646"/>
    </source>
</evidence>
<keyword evidence="2" id="KW-0378">Hydrolase</keyword>
<keyword evidence="5" id="KW-1185">Reference proteome</keyword>
<dbReference type="RefSeq" id="WP_367436146.1">
    <property type="nucleotide sequence ID" value="NZ_CP108413.1"/>
</dbReference>
<reference evidence="4 5" key="1">
    <citation type="submission" date="2024-10" db="EMBL/GenBank/DDBJ databases">
        <title>The Natural Products Discovery Center: Release of the First 8490 Sequenced Strains for Exploring Actinobacteria Biosynthetic Diversity.</title>
        <authorList>
            <person name="Kalkreuter E."/>
            <person name="Kautsar S.A."/>
            <person name="Yang D."/>
            <person name="Bader C.D."/>
            <person name="Teijaro C.N."/>
            <person name="Fluegel L."/>
            <person name="Davis C.M."/>
            <person name="Simpson J.R."/>
            <person name="Lauterbach L."/>
            <person name="Steele A.D."/>
            <person name="Gui C."/>
            <person name="Meng S."/>
            <person name="Li G."/>
            <person name="Viehrig K."/>
            <person name="Ye F."/>
            <person name="Su P."/>
            <person name="Kiefer A.F."/>
            <person name="Nichols A."/>
            <person name="Cepeda A.J."/>
            <person name="Yan W."/>
            <person name="Fan B."/>
            <person name="Jiang Y."/>
            <person name="Adhikari A."/>
            <person name="Zheng C.-J."/>
            <person name="Schuster L."/>
            <person name="Cowan T.M."/>
            <person name="Smanski M.J."/>
            <person name="Chevrette M.G."/>
            <person name="De Carvalho L.P.S."/>
            <person name="Shen B."/>
        </authorList>
    </citation>
    <scope>NUCLEOTIDE SEQUENCE [LARGE SCALE GENOMIC DNA]</scope>
    <source>
        <strain evidence="4 5">NPDC018013</strain>
    </source>
</reference>
<dbReference type="InterPro" id="IPR018077">
    <property type="entry name" value="Glyco_hydro_fam25_subgr"/>
</dbReference>
<evidence type="ECO:0000256" key="3">
    <source>
        <dbReference type="ARBA" id="ARBA00023295"/>
    </source>
</evidence>
<dbReference type="Pfam" id="PF01183">
    <property type="entry name" value="Glyco_hydro_25"/>
    <property type="match status" value="1"/>
</dbReference>
<comment type="caution">
    <text evidence="4">The sequence shown here is derived from an EMBL/GenBank/DDBJ whole genome shotgun (WGS) entry which is preliminary data.</text>
</comment>
<name>A0ABW7RMG6_9ACTN</name>
<dbReference type="PROSITE" id="PS51904">
    <property type="entry name" value="GLYCOSYL_HYDROL_F25_2"/>
    <property type="match status" value="1"/>
</dbReference>
<dbReference type="EMBL" id="JBIRGH010000024">
    <property type="protein sequence ID" value="MFH8588509.1"/>
    <property type="molecule type" value="Genomic_DNA"/>
</dbReference>
<comment type="similarity">
    <text evidence="1">Belongs to the glycosyl hydrolase 25 family.</text>
</comment>
<proteinExistence type="inferred from homology"/>
<evidence type="ECO:0000256" key="2">
    <source>
        <dbReference type="ARBA" id="ARBA00022801"/>
    </source>
</evidence>
<dbReference type="Gene3D" id="3.20.20.80">
    <property type="entry name" value="Glycosidases"/>
    <property type="match status" value="1"/>
</dbReference>
<keyword evidence="3" id="KW-0326">Glycosidase</keyword>